<evidence type="ECO:0000313" key="2">
    <source>
        <dbReference type="EMBL" id="KIM57903.1"/>
    </source>
</evidence>
<dbReference type="Proteomes" id="UP000053989">
    <property type="component" value="Unassembled WGS sequence"/>
</dbReference>
<dbReference type="InParanoid" id="A0A0C2Z7E1"/>
<evidence type="ECO:0000313" key="3">
    <source>
        <dbReference type="Proteomes" id="UP000053989"/>
    </source>
</evidence>
<reference evidence="2 3" key="1">
    <citation type="submission" date="2014-04" db="EMBL/GenBank/DDBJ databases">
        <authorList>
            <consortium name="DOE Joint Genome Institute"/>
            <person name="Kuo A."/>
            <person name="Kohler A."/>
            <person name="Nagy L.G."/>
            <person name="Floudas D."/>
            <person name="Copeland A."/>
            <person name="Barry K.W."/>
            <person name="Cichocki N."/>
            <person name="Veneault-Fourrey C."/>
            <person name="LaButti K."/>
            <person name="Lindquist E.A."/>
            <person name="Lipzen A."/>
            <person name="Lundell T."/>
            <person name="Morin E."/>
            <person name="Murat C."/>
            <person name="Sun H."/>
            <person name="Tunlid A."/>
            <person name="Henrissat B."/>
            <person name="Grigoriev I.V."/>
            <person name="Hibbett D.S."/>
            <person name="Martin F."/>
            <person name="Nordberg H.P."/>
            <person name="Cantor M.N."/>
            <person name="Hua S.X."/>
        </authorList>
    </citation>
    <scope>NUCLEOTIDE SEQUENCE [LARGE SCALE GENOMIC DNA]</scope>
    <source>
        <strain evidence="2 3">Foug A</strain>
    </source>
</reference>
<feature type="compositionally biased region" description="Low complexity" evidence="1">
    <location>
        <begin position="1"/>
        <end position="16"/>
    </location>
</feature>
<organism evidence="2 3">
    <name type="scientific">Scleroderma citrinum Foug A</name>
    <dbReference type="NCBI Taxonomy" id="1036808"/>
    <lineage>
        <taxon>Eukaryota</taxon>
        <taxon>Fungi</taxon>
        <taxon>Dikarya</taxon>
        <taxon>Basidiomycota</taxon>
        <taxon>Agaricomycotina</taxon>
        <taxon>Agaricomycetes</taxon>
        <taxon>Agaricomycetidae</taxon>
        <taxon>Boletales</taxon>
        <taxon>Sclerodermatineae</taxon>
        <taxon>Sclerodermataceae</taxon>
        <taxon>Scleroderma</taxon>
    </lineage>
</organism>
<dbReference type="AlphaFoldDB" id="A0A0C2Z7E1"/>
<accession>A0A0C2Z7E1</accession>
<gene>
    <name evidence="2" type="ORF">SCLCIDRAFT_28433</name>
</gene>
<evidence type="ECO:0000256" key="1">
    <source>
        <dbReference type="SAM" id="MobiDB-lite"/>
    </source>
</evidence>
<dbReference type="EMBL" id="KN822093">
    <property type="protein sequence ID" value="KIM57903.1"/>
    <property type="molecule type" value="Genomic_DNA"/>
</dbReference>
<dbReference type="OrthoDB" id="2677274at2759"/>
<name>A0A0C2Z7E1_9AGAM</name>
<keyword evidence="3" id="KW-1185">Reference proteome</keyword>
<feature type="region of interest" description="Disordered" evidence="1">
    <location>
        <begin position="1"/>
        <end position="23"/>
    </location>
</feature>
<protein>
    <submittedName>
        <fullName evidence="2">Uncharacterized protein</fullName>
    </submittedName>
</protein>
<dbReference type="HOGENOM" id="CLU_1230544_0_0_1"/>
<reference evidence="3" key="2">
    <citation type="submission" date="2015-01" db="EMBL/GenBank/DDBJ databases">
        <title>Evolutionary Origins and Diversification of the Mycorrhizal Mutualists.</title>
        <authorList>
            <consortium name="DOE Joint Genome Institute"/>
            <consortium name="Mycorrhizal Genomics Consortium"/>
            <person name="Kohler A."/>
            <person name="Kuo A."/>
            <person name="Nagy L.G."/>
            <person name="Floudas D."/>
            <person name="Copeland A."/>
            <person name="Barry K.W."/>
            <person name="Cichocki N."/>
            <person name="Veneault-Fourrey C."/>
            <person name="LaButti K."/>
            <person name="Lindquist E.A."/>
            <person name="Lipzen A."/>
            <person name="Lundell T."/>
            <person name="Morin E."/>
            <person name="Murat C."/>
            <person name="Riley R."/>
            <person name="Ohm R."/>
            <person name="Sun H."/>
            <person name="Tunlid A."/>
            <person name="Henrissat B."/>
            <person name="Grigoriev I.V."/>
            <person name="Hibbett D.S."/>
            <person name="Martin F."/>
        </authorList>
    </citation>
    <scope>NUCLEOTIDE SEQUENCE [LARGE SCALE GENOMIC DNA]</scope>
    <source>
        <strain evidence="3">Foug A</strain>
    </source>
</reference>
<sequence>MASTSGSGSRSSQPSPMNVTPRPPSRVIDEGGGCCGCLGCTFAILFCGAVSFWCTLSNVVEWQPTHGDFAHASSICLVFKRPFANVIWVQLPETSTQPRSNGGGGHQVFAYCQFEARGWFTLWTILSSVLAHAAALAHWVHVCRLEQRELKKQCAQGHLSNYSNIFANALQVACLHILCPSSTLSCFPPDIASPSSLFQPPISNLPVESPPSTVSQQGTIDPYLM</sequence>
<proteinExistence type="predicted"/>